<sequence>MPFNGFSFALNDPPVDPPGTDDDNAAGGHQDDGDGDGGQELEPELEDDLSGDDEDDNQDQEEPEPAEEQDDVSMDTTPQASSPQSPVMIMPLHDIIPLPDIET</sequence>
<feature type="region of interest" description="Disordered" evidence="1">
    <location>
        <begin position="1"/>
        <end position="103"/>
    </location>
</feature>
<protein>
    <submittedName>
        <fullName evidence="2">Uncharacterized protein</fullName>
    </submittedName>
</protein>
<reference evidence="2" key="1">
    <citation type="journal article" date="2020" name="Fungal Divers.">
        <title>Resolving the Mortierellaceae phylogeny through synthesis of multi-gene phylogenetics and phylogenomics.</title>
        <authorList>
            <person name="Vandepol N."/>
            <person name="Liber J."/>
            <person name="Desiro A."/>
            <person name="Na H."/>
            <person name="Kennedy M."/>
            <person name="Barry K."/>
            <person name="Grigoriev I.V."/>
            <person name="Miller A.N."/>
            <person name="O'Donnell K."/>
            <person name="Stajich J.E."/>
            <person name="Bonito G."/>
        </authorList>
    </citation>
    <scope>NUCLEOTIDE SEQUENCE</scope>
    <source>
        <strain evidence="2">KOD948</strain>
    </source>
</reference>
<evidence type="ECO:0000313" key="2">
    <source>
        <dbReference type="EMBL" id="KAG0266797.1"/>
    </source>
</evidence>
<dbReference type="EMBL" id="JAAAJA010000012">
    <property type="protein sequence ID" value="KAG0266797.1"/>
    <property type="molecule type" value="Genomic_DNA"/>
</dbReference>
<keyword evidence="3" id="KW-1185">Reference proteome</keyword>
<proteinExistence type="predicted"/>
<dbReference type="Proteomes" id="UP000726737">
    <property type="component" value="Unassembled WGS sequence"/>
</dbReference>
<dbReference type="OrthoDB" id="10588023at2759"/>
<feature type="compositionally biased region" description="Polar residues" evidence="1">
    <location>
        <begin position="74"/>
        <end position="85"/>
    </location>
</feature>
<evidence type="ECO:0000313" key="3">
    <source>
        <dbReference type="Proteomes" id="UP000726737"/>
    </source>
</evidence>
<name>A0A9P6U9S9_9FUNG</name>
<organism evidence="2 3">
    <name type="scientific">Mortierella polycephala</name>
    <dbReference type="NCBI Taxonomy" id="41804"/>
    <lineage>
        <taxon>Eukaryota</taxon>
        <taxon>Fungi</taxon>
        <taxon>Fungi incertae sedis</taxon>
        <taxon>Mucoromycota</taxon>
        <taxon>Mortierellomycotina</taxon>
        <taxon>Mortierellomycetes</taxon>
        <taxon>Mortierellales</taxon>
        <taxon>Mortierellaceae</taxon>
        <taxon>Mortierella</taxon>
    </lineage>
</organism>
<evidence type="ECO:0000256" key="1">
    <source>
        <dbReference type="SAM" id="MobiDB-lite"/>
    </source>
</evidence>
<dbReference type="AlphaFoldDB" id="A0A9P6U9S9"/>
<accession>A0A9P6U9S9</accession>
<comment type="caution">
    <text evidence="2">The sequence shown here is derived from an EMBL/GenBank/DDBJ whole genome shotgun (WGS) entry which is preliminary data.</text>
</comment>
<gene>
    <name evidence="2" type="ORF">BG011_000849</name>
</gene>
<feature type="compositionally biased region" description="Acidic residues" evidence="1">
    <location>
        <begin position="33"/>
        <end position="73"/>
    </location>
</feature>